<dbReference type="FunFam" id="3.30.70.250:FF:000001">
    <property type="entry name" value="Malonyl CoA-acyl carrier protein transacylase"/>
    <property type="match status" value="1"/>
</dbReference>
<dbReference type="InterPro" id="IPR016035">
    <property type="entry name" value="Acyl_Trfase/lysoPLipase"/>
</dbReference>
<dbReference type="Gene3D" id="3.40.366.10">
    <property type="entry name" value="Malonyl-Coenzyme A Acyl Carrier Protein, domain 2"/>
    <property type="match status" value="1"/>
</dbReference>
<dbReference type="SUPFAM" id="SSF55048">
    <property type="entry name" value="Probable ACP-binding domain of malonyl-CoA ACP transacylase"/>
    <property type="match status" value="1"/>
</dbReference>
<proteinExistence type="inferred from homology"/>
<feature type="active site" evidence="5">
    <location>
        <position position="200"/>
    </location>
</feature>
<evidence type="ECO:0000313" key="7">
    <source>
        <dbReference type="EMBL" id="KNZ69601.1"/>
    </source>
</evidence>
<evidence type="ECO:0000259" key="6">
    <source>
        <dbReference type="SMART" id="SM00827"/>
    </source>
</evidence>
<evidence type="ECO:0000256" key="1">
    <source>
        <dbReference type="ARBA" id="ARBA00022679"/>
    </source>
</evidence>
<dbReference type="NCBIfam" id="TIGR00128">
    <property type="entry name" value="fabD"/>
    <property type="match status" value="1"/>
</dbReference>
<evidence type="ECO:0000256" key="2">
    <source>
        <dbReference type="ARBA" id="ARBA00023315"/>
    </source>
</evidence>
<dbReference type="EMBL" id="LGTE01000010">
    <property type="protein sequence ID" value="KNZ69601.1"/>
    <property type="molecule type" value="Genomic_DNA"/>
</dbReference>
<dbReference type="Proteomes" id="UP000037175">
    <property type="component" value="Unassembled WGS sequence"/>
</dbReference>
<dbReference type="RefSeq" id="WP_052217841.1">
    <property type="nucleotide sequence ID" value="NZ_LGTE01000010.1"/>
</dbReference>
<evidence type="ECO:0000313" key="8">
    <source>
        <dbReference type="Proteomes" id="UP000037175"/>
    </source>
</evidence>
<dbReference type="InterPro" id="IPR001227">
    <property type="entry name" value="Ac_transferase_dom_sf"/>
</dbReference>
<keyword evidence="2 4" id="KW-0012">Acyltransferase</keyword>
<dbReference type="EC" id="2.3.1.39" evidence="4"/>
<dbReference type="AlphaFoldDB" id="A0A0L6W2A9"/>
<evidence type="ECO:0000256" key="3">
    <source>
        <dbReference type="ARBA" id="ARBA00048462"/>
    </source>
</evidence>
<comment type="catalytic activity">
    <reaction evidence="3 4">
        <text>holo-[ACP] + malonyl-CoA = malonyl-[ACP] + CoA</text>
        <dbReference type="Rhea" id="RHEA:41792"/>
        <dbReference type="Rhea" id="RHEA-COMP:9623"/>
        <dbReference type="Rhea" id="RHEA-COMP:9685"/>
        <dbReference type="ChEBI" id="CHEBI:57287"/>
        <dbReference type="ChEBI" id="CHEBI:57384"/>
        <dbReference type="ChEBI" id="CHEBI:64479"/>
        <dbReference type="ChEBI" id="CHEBI:78449"/>
        <dbReference type="EC" id="2.3.1.39"/>
    </reaction>
</comment>
<keyword evidence="8" id="KW-1185">Reference proteome</keyword>
<dbReference type="PIRSF" id="PIRSF000446">
    <property type="entry name" value="Mct"/>
    <property type="match status" value="1"/>
</dbReference>
<dbReference type="Pfam" id="PF00698">
    <property type="entry name" value="Acyl_transf_1"/>
    <property type="match status" value="1"/>
</dbReference>
<dbReference type="PATRIC" id="fig|281456.6.peg.1730"/>
<feature type="domain" description="Malonyl-CoA:ACP transacylase (MAT)" evidence="6">
    <location>
        <begin position="6"/>
        <end position="304"/>
    </location>
</feature>
<dbReference type="InterPro" id="IPR024925">
    <property type="entry name" value="Malonyl_CoA-ACP_transAc"/>
</dbReference>
<evidence type="ECO:0000256" key="5">
    <source>
        <dbReference type="PIRSR" id="PIRSR000446-1"/>
    </source>
</evidence>
<dbReference type="GO" id="GO:0004314">
    <property type="term" value="F:[acyl-carrier-protein] S-malonyltransferase activity"/>
    <property type="evidence" value="ECO:0007669"/>
    <property type="project" value="UniProtKB-EC"/>
</dbReference>
<dbReference type="InterPro" id="IPR050858">
    <property type="entry name" value="Mal-CoA-ACP_Trans/PKS_FabD"/>
</dbReference>
<sequence length="313" mass="34073">MKLAVVFPGQGSQYVGMGKDLYDNSSEARALFEKADQLLGYSLSSVCFHGPEEELRKTPVTQPAMLTTSTVLFREFSKRNKIPVQVVAGHSLGEYSALVAAECLYFEEAVQLVEKRGRLMEEAASKGEGGMAAVLGLERSAVEKACREASAAGKVEIANYNCPGQIVISGTAGGLEKAAELCRALGAKRIVTLNVSGPFHSSLMKPAEENLAQILKETVINAPKYPFICNVTADFVSDVEEIREFLTRQVSHSVLWEDMVQNMIAHGVDTFVEIGPGKVLTGLIRKINREVTVYNIEDLTSLENTLAKLEEVI</sequence>
<dbReference type="InterPro" id="IPR014043">
    <property type="entry name" value="Acyl_transferase_dom"/>
</dbReference>
<organism evidence="7 8">
    <name type="scientific">Thermincola ferriacetica</name>
    <dbReference type="NCBI Taxonomy" id="281456"/>
    <lineage>
        <taxon>Bacteria</taxon>
        <taxon>Bacillati</taxon>
        <taxon>Bacillota</taxon>
        <taxon>Clostridia</taxon>
        <taxon>Eubacteriales</taxon>
        <taxon>Thermincolaceae</taxon>
        <taxon>Thermincola</taxon>
    </lineage>
</organism>
<comment type="similarity">
    <text evidence="4">Belongs to the fabD family.</text>
</comment>
<keyword evidence="1 4" id="KW-0808">Transferase</keyword>
<dbReference type="GO" id="GO:0005829">
    <property type="term" value="C:cytosol"/>
    <property type="evidence" value="ECO:0007669"/>
    <property type="project" value="TreeGrafter"/>
</dbReference>
<feature type="active site" evidence="5">
    <location>
        <position position="91"/>
    </location>
</feature>
<dbReference type="SMART" id="SM00827">
    <property type="entry name" value="PKS_AT"/>
    <property type="match status" value="1"/>
</dbReference>
<gene>
    <name evidence="7" type="ORF">Tfer_1621</name>
</gene>
<reference evidence="8" key="1">
    <citation type="submission" date="2015-07" db="EMBL/GenBank/DDBJ databases">
        <title>Complete Genome of Thermincola ferriacetica strain Z-0001T.</title>
        <authorList>
            <person name="Lusk B."/>
            <person name="Badalamenti J.P."/>
            <person name="Parameswaran P."/>
            <person name="Bond D.R."/>
            <person name="Torres C.I."/>
        </authorList>
    </citation>
    <scope>NUCLEOTIDE SEQUENCE [LARGE SCALE GENOMIC DNA]</scope>
    <source>
        <strain evidence="8">Z-0001</strain>
    </source>
</reference>
<protein>
    <recommendedName>
        <fullName evidence="4">Malonyl CoA-acyl carrier protein transacylase</fullName>
        <ecNumber evidence="4">2.3.1.39</ecNumber>
    </recommendedName>
</protein>
<evidence type="ECO:0000256" key="4">
    <source>
        <dbReference type="PIRNR" id="PIRNR000446"/>
    </source>
</evidence>
<dbReference type="Gene3D" id="3.30.70.250">
    <property type="entry name" value="Malonyl-CoA ACP transacylase, ACP-binding"/>
    <property type="match status" value="1"/>
</dbReference>
<comment type="caution">
    <text evidence="7">The sequence shown here is derived from an EMBL/GenBank/DDBJ whole genome shotgun (WGS) entry which is preliminary data.</text>
</comment>
<dbReference type="PANTHER" id="PTHR42681">
    <property type="entry name" value="MALONYL-COA-ACYL CARRIER PROTEIN TRANSACYLASE, MITOCHONDRIAL"/>
    <property type="match status" value="1"/>
</dbReference>
<name>A0A0L6W2A9_9FIRM</name>
<dbReference type="InterPro" id="IPR016036">
    <property type="entry name" value="Malonyl_transacylase_ACP-bd"/>
</dbReference>
<dbReference type="InterPro" id="IPR004410">
    <property type="entry name" value="Malonyl_CoA-ACP_transAc_FabD"/>
</dbReference>
<accession>A0A0L6W2A9</accession>
<dbReference type="GO" id="GO:0006633">
    <property type="term" value="P:fatty acid biosynthetic process"/>
    <property type="evidence" value="ECO:0007669"/>
    <property type="project" value="TreeGrafter"/>
</dbReference>
<dbReference type="SUPFAM" id="SSF52151">
    <property type="entry name" value="FabD/lysophospholipase-like"/>
    <property type="match status" value="1"/>
</dbReference>
<dbReference type="PANTHER" id="PTHR42681:SF1">
    <property type="entry name" value="MALONYL-COA-ACYL CARRIER PROTEIN TRANSACYLASE, MITOCHONDRIAL"/>
    <property type="match status" value="1"/>
</dbReference>